<dbReference type="STRING" id="861299.J421_3120"/>
<dbReference type="EMBL" id="CP007128">
    <property type="protein sequence ID" value="AHG90657.1"/>
    <property type="molecule type" value="Genomic_DNA"/>
</dbReference>
<dbReference type="KEGG" id="gba:J421_3120"/>
<protein>
    <submittedName>
        <fullName evidence="2">Sigma 54 modulation protein/ribosomal protein S30EA</fullName>
    </submittedName>
</protein>
<organism evidence="2 3">
    <name type="scientific">Gemmatirosa kalamazoonensis</name>
    <dbReference type="NCBI Taxonomy" id="861299"/>
    <lineage>
        <taxon>Bacteria</taxon>
        <taxon>Pseudomonadati</taxon>
        <taxon>Gemmatimonadota</taxon>
        <taxon>Gemmatimonadia</taxon>
        <taxon>Gemmatimonadales</taxon>
        <taxon>Gemmatimonadaceae</taxon>
        <taxon>Gemmatirosa</taxon>
    </lineage>
</organism>
<dbReference type="RefSeq" id="WP_158508809.1">
    <property type="nucleotide sequence ID" value="NZ_CP007128.1"/>
</dbReference>
<keyword evidence="2" id="KW-0689">Ribosomal protein</keyword>
<gene>
    <name evidence="2" type="ORF">J421_3120</name>
</gene>
<feature type="region of interest" description="Disordered" evidence="1">
    <location>
        <begin position="94"/>
        <end position="121"/>
    </location>
</feature>
<dbReference type="InterPro" id="IPR003489">
    <property type="entry name" value="RHF/RaiA"/>
</dbReference>
<evidence type="ECO:0000313" key="3">
    <source>
        <dbReference type="Proteomes" id="UP000019151"/>
    </source>
</evidence>
<dbReference type="Proteomes" id="UP000019151">
    <property type="component" value="Chromosome"/>
</dbReference>
<dbReference type="InParanoid" id="W0RJQ8"/>
<keyword evidence="2" id="KW-0687">Ribonucleoprotein</keyword>
<name>W0RJQ8_9BACT</name>
<accession>W0RJQ8</accession>
<dbReference type="Pfam" id="PF02482">
    <property type="entry name" value="Ribosomal_S30AE"/>
    <property type="match status" value="1"/>
</dbReference>
<dbReference type="OrthoDB" id="9808526at2"/>
<proteinExistence type="predicted"/>
<dbReference type="InterPro" id="IPR036567">
    <property type="entry name" value="RHF-like"/>
</dbReference>
<evidence type="ECO:0000313" key="2">
    <source>
        <dbReference type="EMBL" id="AHG90657.1"/>
    </source>
</evidence>
<dbReference type="SUPFAM" id="SSF69754">
    <property type="entry name" value="Ribosome binding protein Y (YfiA homologue)"/>
    <property type="match status" value="1"/>
</dbReference>
<dbReference type="eggNOG" id="ENOG502ZVX4">
    <property type="taxonomic scope" value="Bacteria"/>
</dbReference>
<dbReference type="HOGENOM" id="CLU_1872452_0_0_0"/>
<keyword evidence="3" id="KW-1185">Reference proteome</keyword>
<feature type="compositionally biased region" description="Low complexity" evidence="1">
    <location>
        <begin position="101"/>
        <end position="112"/>
    </location>
</feature>
<sequence>MHIVFHAHHADVTEALQQRAEQAVRKLATRLRGTTDASIRFVTERSVHKVEIMLRVARRKPLVAEGVAPKYEGALAAALERLNAHVAHVRAERARKRQVGAAPAAPAIASEASEPEDEFTDVLLDRAASARRAAAS</sequence>
<dbReference type="GO" id="GO:0005840">
    <property type="term" value="C:ribosome"/>
    <property type="evidence" value="ECO:0007669"/>
    <property type="project" value="UniProtKB-KW"/>
</dbReference>
<reference evidence="2 3" key="1">
    <citation type="journal article" date="2014" name="Genome Announc.">
        <title>Genome Sequence and Methylome of Soil Bacterium Gemmatirosa kalamazoonensis KBS708T, a Member of the Rarely Cultivated Gemmatimonadetes Phylum.</title>
        <authorList>
            <person name="Debruyn J.M."/>
            <person name="Radosevich M."/>
            <person name="Wommack K.E."/>
            <person name="Polson S.W."/>
            <person name="Hauser L.J."/>
            <person name="Fawaz M.N."/>
            <person name="Korlach J."/>
            <person name="Tsai Y.C."/>
        </authorList>
    </citation>
    <scope>NUCLEOTIDE SEQUENCE [LARGE SCALE GENOMIC DNA]</scope>
    <source>
        <strain evidence="2 3">KBS708</strain>
    </source>
</reference>
<evidence type="ECO:0000256" key="1">
    <source>
        <dbReference type="SAM" id="MobiDB-lite"/>
    </source>
</evidence>
<dbReference type="AlphaFoldDB" id="W0RJQ8"/>
<dbReference type="Gene3D" id="3.30.160.100">
    <property type="entry name" value="Ribosome hibernation promotion factor-like"/>
    <property type="match status" value="1"/>
</dbReference>